<evidence type="ECO:0000256" key="7">
    <source>
        <dbReference type="ARBA" id="ARBA00022777"/>
    </source>
</evidence>
<reference evidence="10" key="1">
    <citation type="journal article" date="2019" name="Int. J. Syst. Evol. Microbiol.">
        <title>The Global Catalogue of Microorganisms (GCM) 10K type strain sequencing project: providing services to taxonomists for standard genome sequencing and annotation.</title>
        <authorList>
            <consortium name="The Broad Institute Genomics Platform"/>
            <consortium name="The Broad Institute Genome Sequencing Center for Infectious Disease"/>
            <person name="Wu L."/>
            <person name="Ma J."/>
        </authorList>
    </citation>
    <scope>NUCLEOTIDE SEQUENCE [LARGE SCALE GENOMIC DNA]</scope>
    <source>
        <strain evidence="10">CCUG 56754</strain>
    </source>
</reference>
<dbReference type="PANTHER" id="PTHR33799:SF1">
    <property type="entry name" value="PTS SYSTEM MANNOSE-SPECIFIC EIIAB COMPONENT-RELATED"/>
    <property type="match status" value="1"/>
</dbReference>
<evidence type="ECO:0000256" key="1">
    <source>
        <dbReference type="ARBA" id="ARBA00004496"/>
    </source>
</evidence>
<gene>
    <name evidence="9" type="ORF">ACFQ3N_02135</name>
</gene>
<accession>A0ABW3LFP4</accession>
<dbReference type="InterPro" id="IPR051471">
    <property type="entry name" value="Bacterial_PTS_sugar_comp"/>
</dbReference>
<dbReference type="InterPro" id="IPR033887">
    <property type="entry name" value="PTS_IIA_man"/>
</dbReference>
<evidence type="ECO:0000256" key="2">
    <source>
        <dbReference type="ARBA" id="ARBA00022448"/>
    </source>
</evidence>
<comment type="subcellular location">
    <subcellularLocation>
        <location evidence="1">Cytoplasm</location>
    </subcellularLocation>
</comment>
<sequence length="138" mass="14877">MIGIVLTGHGSFPNGLLESVELIAGEVKQVEVIPFEEDQDKLEQAVVKAIDEVDTGSGVVCFTDLAGGTPFNVCSRVASSKENIRVIGGTNSPMLLSGLFQRELEVETFVEAVLKEGKENIKQFEVKKKQVPEDADGI</sequence>
<proteinExistence type="predicted"/>
<evidence type="ECO:0000313" key="10">
    <source>
        <dbReference type="Proteomes" id="UP001597040"/>
    </source>
</evidence>
<dbReference type="CDD" id="cd00006">
    <property type="entry name" value="PTS_IIA_man"/>
    <property type="match status" value="1"/>
</dbReference>
<organism evidence="9 10">
    <name type="scientific">Virgibacillus byunsanensis</name>
    <dbReference type="NCBI Taxonomy" id="570945"/>
    <lineage>
        <taxon>Bacteria</taxon>
        <taxon>Bacillati</taxon>
        <taxon>Bacillota</taxon>
        <taxon>Bacilli</taxon>
        <taxon>Bacillales</taxon>
        <taxon>Bacillaceae</taxon>
        <taxon>Virgibacillus</taxon>
    </lineage>
</organism>
<evidence type="ECO:0000313" key="9">
    <source>
        <dbReference type="EMBL" id="MFD1037223.1"/>
    </source>
</evidence>
<evidence type="ECO:0000256" key="3">
    <source>
        <dbReference type="ARBA" id="ARBA00022490"/>
    </source>
</evidence>
<comment type="caution">
    <text evidence="9">The sequence shown here is derived from an EMBL/GenBank/DDBJ whole genome shotgun (WGS) entry which is preliminary data.</text>
</comment>
<keyword evidence="4" id="KW-0762">Sugar transport</keyword>
<evidence type="ECO:0000256" key="5">
    <source>
        <dbReference type="ARBA" id="ARBA00022679"/>
    </source>
</evidence>
<protein>
    <recommendedName>
        <fullName evidence="8">PTS EIIA type-4 domain-containing protein</fullName>
    </recommendedName>
</protein>
<keyword evidence="2" id="KW-0813">Transport</keyword>
<dbReference type="Pfam" id="PF03610">
    <property type="entry name" value="EIIA-man"/>
    <property type="match status" value="1"/>
</dbReference>
<keyword evidence="5" id="KW-0808">Transferase</keyword>
<dbReference type="Proteomes" id="UP001597040">
    <property type="component" value="Unassembled WGS sequence"/>
</dbReference>
<dbReference type="SUPFAM" id="SSF53062">
    <property type="entry name" value="PTS system fructose IIA component-like"/>
    <property type="match status" value="1"/>
</dbReference>
<keyword evidence="3" id="KW-0963">Cytoplasm</keyword>
<name>A0ABW3LFP4_9BACI</name>
<dbReference type="PROSITE" id="PS51096">
    <property type="entry name" value="PTS_EIIA_TYPE_4"/>
    <property type="match status" value="1"/>
</dbReference>
<keyword evidence="6" id="KW-0598">Phosphotransferase system</keyword>
<keyword evidence="10" id="KW-1185">Reference proteome</keyword>
<evidence type="ECO:0000259" key="8">
    <source>
        <dbReference type="PROSITE" id="PS51096"/>
    </source>
</evidence>
<dbReference type="PANTHER" id="PTHR33799">
    <property type="entry name" value="PTS PERMEASE-RELATED-RELATED"/>
    <property type="match status" value="1"/>
</dbReference>
<dbReference type="EMBL" id="JBHTKJ010000007">
    <property type="protein sequence ID" value="MFD1037223.1"/>
    <property type="molecule type" value="Genomic_DNA"/>
</dbReference>
<feature type="domain" description="PTS EIIA type-4" evidence="8">
    <location>
        <begin position="1"/>
        <end position="121"/>
    </location>
</feature>
<dbReference type="InterPro" id="IPR036662">
    <property type="entry name" value="PTS_EIIA_man-typ_sf"/>
</dbReference>
<evidence type="ECO:0000256" key="4">
    <source>
        <dbReference type="ARBA" id="ARBA00022597"/>
    </source>
</evidence>
<dbReference type="Gene3D" id="3.40.50.510">
    <property type="entry name" value="Phosphotransferase system, mannose-type IIA component"/>
    <property type="match status" value="1"/>
</dbReference>
<evidence type="ECO:0000256" key="6">
    <source>
        <dbReference type="ARBA" id="ARBA00022683"/>
    </source>
</evidence>
<keyword evidence="7" id="KW-0418">Kinase</keyword>
<dbReference type="RefSeq" id="WP_390359761.1">
    <property type="nucleotide sequence ID" value="NZ_JBHTKJ010000007.1"/>
</dbReference>
<dbReference type="InterPro" id="IPR004701">
    <property type="entry name" value="PTS_EIIA_man-typ"/>
</dbReference>